<dbReference type="InterPro" id="IPR036938">
    <property type="entry name" value="PAP2/HPO_sf"/>
</dbReference>
<keyword evidence="3" id="KW-0560">Oxidoreductase</keyword>
<dbReference type="PANTHER" id="PTHR14969">
    <property type="entry name" value="SPHINGOSINE-1-PHOSPHATE PHOSPHOHYDROLASE"/>
    <property type="match status" value="1"/>
</dbReference>
<dbReference type="RefSeq" id="WP_122629885.1">
    <property type="nucleotide sequence ID" value="NZ_UPPP01000105.1"/>
</dbReference>
<evidence type="ECO:0000313" key="3">
    <source>
        <dbReference type="EMBL" id="VBB09065.1"/>
    </source>
</evidence>
<dbReference type="OrthoDB" id="9789113at2"/>
<dbReference type="SMART" id="SM00014">
    <property type="entry name" value="acidPPc"/>
    <property type="match status" value="1"/>
</dbReference>
<protein>
    <submittedName>
        <fullName evidence="3">Phosphatidic acid phosphatase type 2/haloperoxidase</fullName>
    </submittedName>
</protein>
<keyword evidence="3" id="KW-0575">Peroxidase</keyword>
<evidence type="ECO:0000256" key="1">
    <source>
        <dbReference type="SAM" id="Phobius"/>
    </source>
</evidence>
<organism evidence="3 4">
    <name type="scientific">Lucifera butyrica</name>
    <dbReference type="NCBI Taxonomy" id="1351585"/>
    <lineage>
        <taxon>Bacteria</taxon>
        <taxon>Bacillati</taxon>
        <taxon>Bacillota</taxon>
        <taxon>Negativicutes</taxon>
        <taxon>Veillonellales</taxon>
        <taxon>Veillonellaceae</taxon>
        <taxon>Lucifera</taxon>
    </lineage>
</organism>
<feature type="transmembrane region" description="Helical" evidence="1">
    <location>
        <begin position="24"/>
        <end position="48"/>
    </location>
</feature>
<dbReference type="GO" id="GO:0005886">
    <property type="term" value="C:plasma membrane"/>
    <property type="evidence" value="ECO:0007669"/>
    <property type="project" value="InterPro"/>
</dbReference>
<keyword evidence="1" id="KW-0472">Membrane</keyword>
<gene>
    <name evidence="3" type="ORF">LUCI_4351</name>
</gene>
<dbReference type="AlphaFoldDB" id="A0A498RDL4"/>
<keyword evidence="4" id="KW-1185">Reference proteome</keyword>
<keyword evidence="1" id="KW-0812">Transmembrane</keyword>
<dbReference type="GO" id="GO:0050380">
    <property type="term" value="F:undecaprenyl-diphosphatase activity"/>
    <property type="evidence" value="ECO:0007669"/>
    <property type="project" value="InterPro"/>
</dbReference>
<sequence>MHYDMLLFHFINNFSGHLLWLDRVMIYIAEYGPAVYGLYLVALWFTGADKRELAENRRKALYAFTAALIGLGVNQIIGFAWFRNRPYINHPAHLLVPVNPDASFPSDHATGSFSIARSLVASQAYGGKGMLGFAFLLAFSRVYVGVHYPTDVIGGMIVGIMSSWLVERYHGLLEKPIILIFSIWAKVEKAIPVLAFERGIRL</sequence>
<dbReference type="GO" id="GO:0004601">
    <property type="term" value="F:peroxidase activity"/>
    <property type="evidence" value="ECO:0007669"/>
    <property type="project" value="UniProtKB-KW"/>
</dbReference>
<dbReference type="InterPro" id="IPR033879">
    <property type="entry name" value="UPP_Pase"/>
</dbReference>
<evidence type="ECO:0000259" key="2">
    <source>
        <dbReference type="SMART" id="SM00014"/>
    </source>
</evidence>
<evidence type="ECO:0000313" key="4">
    <source>
        <dbReference type="Proteomes" id="UP000277811"/>
    </source>
</evidence>
<reference evidence="3 4" key="1">
    <citation type="submission" date="2018-06" db="EMBL/GenBank/DDBJ databases">
        <authorList>
            <person name="Strepis N."/>
        </authorList>
    </citation>
    <scope>NUCLEOTIDE SEQUENCE [LARGE SCALE GENOMIC DNA]</scope>
    <source>
        <strain evidence="3">LUCI</strain>
    </source>
</reference>
<dbReference type="Pfam" id="PF01569">
    <property type="entry name" value="PAP2"/>
    <property type="match status" value="1"/>
</dbReference>
<feature type="transmembrane region" description="Helical" evidence="1">
    <location>
        <begin position="60"/>
        <end position="82"/>
    </location>
</feature>
<dbReference type="EMBL" id="UPPP01000105">
    <property type="protein sequence ID" value="VBB09065.1"/>
    <property type="molecule type" value="Genomic_DNA"/>
</dbReference>
<name>A0A498RDL4_9FIRM</name>
<dbReference type="PANTHER" id="PTHR14969:SF58">
    <property type="entry name" value="UNDECAPRENYL-DIPHOSPHATASE BCRC"/>
    <property type="match status" value="1"/>
</dbReference>
<feature type="domain" description="Phosphatidic acid phosphatase type 2/haloperoxidase" evidence="2">
    <location>
        <begin position="59"/>
        <end position="167"/>
    </location>
</feature>
<keyword evidence="1" id="KW-1133">Transmembrane helix</keyword>
<accession>A0A498RDL4</accession>
<dbReference type="CDD" id="cd03385">
    <property type="entry name" value="PAP2_BcrC_like"/>
    <property type="match status" value="1"/>
</dbReference>
<dbReference type="Proteomes" id="UP000277811">
    <property type="component" value="Unassembled WGS sequence"/>
</dbReference>
<dbReference type="Gene3D" id="1.20.144.10">
    <property type="entry name" value="Phosphatidic acid phosphatase type 2/haloperoxidase"/>
    <property type="match status" value="1"/>
</dbReference>
<dbReference type="SUPFAM" id="SSF48317">
    <property type="entry name" value="Acid phosphatase/Vanadium-dependent haloperoxidase"/>
    <property type="match status" value="1"/>
</dbReference>
<dbReference type="InterPro" id="IPR000326">
    <property type="entry name" value="PAP2/HPO"/>
</dbReference>
<proteinExistence type="predicted"/>